<feature type="domain" description="UvrD-like helicase C-terminal" evidence="11">
    <location>
        <begin position="487"/>
        <end position="738"/>
    </location>
</feature>
<dbReference type="RefSeq" id="WP_302883402.1">
    <property type="nucleotide sequence ID" value="NZ_JAUMIT010000001.1"/>
</dbReference>
<protein>
    <recommendedName>
        <fullName evidence="7">DNA 3'-5' helicase</fullName>
        <ecNumber evidence="7">5.6.2.4</ecNumber>
    </recommendedName>
</protein>
<accession>A0ABT8VQC7</accession>
<keyword evidence="2 9" id="KW-0378">Hydrolase</keyword>
<feature type="domain" description="UvrD-like helicase ATP-binding" evidence="10">
    <location>
        <begin position="1"/>
        <end position="475"/>
    </location>
</feature>
<evidence type="ECO:0000256" key="4">
    <source>
        <dbReference type="ARBA" id="ARBA00022840"/>
    </source>
</evidence>
<dbReference type="Proteomes" id="UP001168642">
    <property type="component" value="Unassembled WGS sequence"/>
</dbReference>
<comment type="catalytic activity">
    <reaction evidence="8">
        <text>ATP + H2O = ADP + phosphate + H(+)</text>
        <dbReference type="Rhea" id="RHEA:13065"/>
        <dbReference type="ChEBI" id="CHEBI:15377"/>
        <dbReference type="ChEBI" id="CHEBI:15378"/>
        <dbReference type="ChEBI" id="CHEBI:30616"/>
        <dbReference type="ChEBI" id="CHEBI:43474"/>
        <dbReference type="ChEBI" id="CHEBI:456216"/>
        <dbReference type="EC" id="5.6.2.4"/>
    </reaction>
</comment>
<evidence type="ECO:0000256" key="8">
    <source>
        <dbReference type="ARBA" id="ARBA00048988"/>
    </source>
</evidence>
<keyword evidence="5" id="KW-0413">Isomerase</keyword>
<dbReference type="PANTHER" id="PTHR11070:SF67">
    <property type="entry name" value="DNA 3'-5' HELICASE"/>
    <property type="match status" value="1"/>
</dbReference>
<gene>
    <name evidence="12" type="ORF">QVZ41_04770</name>
</gene>
<dbReference type="PROSITE" id="PS51198">
    <property type="entry name" value="UVRD_HELICASE_ATP_BIND"/>
    <property type="match status" value="1"/>
</dbReference>
<reference evidence="12" key="1">
    <citation type="submission" date="2023-07" db="EMBL/GenBank/DDBJ databases">
        <title>Wenyingzhuangia sp. chi5 genome sequencing and assembly.</title>
        <authorList>
            <person name="Park S."/>
        </authorList>
    </citation>
    <scope>NUCLEOTIDE SEQUENCE</scope>
    <source>
        <strain evidence="12">Chi5</strain>
    </source>
</reference>
<feature type="binding site" evidence="9">
    <location>
        <begin position="12"/>
        <end position="19"/>
    </location>
    <ligand>
        <name>ATP</name>
        <dbReference type="ChEBI" id="CHEBI:30616"/>
    </ligand>
</feature>
<dbReference type="EC" id="5.6.2.4" evidence="7"/>
<dbReference type="InterPro" id="IPR000212">
    <property type="entry name" value="DNA_helicase_UvrD/REP"/>
</dbReference>
<dbReference type="InterPro" id="IPR014016">
    <property type="entry name" value="UvrD-like_ATP-bd"/>
</dbReference>
<keyword evidence="3 9" id="KW-0347">Helicase</keyword>
<evidence type="ECO:0000256" key="7">
    <source>
        <dbReference type="ARBA" id="ARBA00034808"/>
    </source>
</evidence>
<dbReference type="Pfam" id="PF00580">
    <property type="entry name" value="UvrD-helicase"/>
    <property type="match status" value="1"/>
</dbReference>
<evidence type="ECO:0000259" key="10">
    <source>
        <dbReference type="PROSITE" id="PS51198"/>
    </source>
</evidence>
<evidence type="ECO:0000256" key="3">
    <source>
        <dbReference type="ARBA" id="ARBA00022806"/>
    </source>
</evidence>
<dbReference type="PANTHER" id="PTHR11070">
    <property type="entry name" value="UVRD / RECB / PCRA DNA HELICASE FAMILY MEMBER"/>
    <property type="match status" value="1"/>
</dbReference>
<evidence type="ECO:0000313" key="13">
    <source>
        <dbReference type="Proteomes" id="UP001168642"/>
    </source>
</evidence>
<comment type="catalytic activity">
    <reaction evidence="6">
        <text>Couples ATP hydrolysis with the unwinding of duplex DNA by translocating in the 3'-5' direction.</text>
        <dbReference type="EC" id="5.6.2.4"/>
    </reaction>
</comment>
<comment type="caution">
    <text evidence="12">The sequence shown here is derived from an EMBL/GenBank/DDBJ whole genome shotgun (WGS) entry which is preliminary data.</text>
</comment>
<dbReference type="PROSITE" id="PS51217">
    <property type="entry name" value="UVRD_HELICASE_CTER"/>
    <property type="match status" value="1"/>
</dbReference>
<evidence type="ECO:0000256" key="5">
    <source>
        <dbReference type="ARBA" id="ARBA00023235"/>
    </source>
</evidence>
<dbReference type="InterPro" id="IPR027417">
    <property type="entry name" value="P-loop_NTPase"/>
</dbReference>
<evidence type="ECO:0000256" key="9">
    <source>
        <dbReference type="PROSITE-ProRule" id="PRU00560"/>
    </source>
</evidence>
<dbReference type="Pfam" id="PF13361">
    <property type="entry name" value="UvrD_C"/>
    <property type="match status" value="2"/>
</dbReference>
<evidence type="ECO:0000256" key="6">
    <source>
        <dbReference type="ARBA" id="ARBA00034617"/>
    </source>
</evidence>
<evidence type="ECO:0000256" key="1">
    <source>
        <dbReference type="ARBA" id="ARBA00022741"/>
    </source>
</evidence>
<keyword evidence="4 9" id="KW-0067">ATP-binding</keyword>
<keyword evidence="13" id="KW-1185">Reference proteome</keyword>
<organism evidence="12 13">
    <name type="scientific">Wenyingzhuangia gilva</name>
    <dbReference type="NCBI Taxonomy" id="3057677"/>
    <lineage>
        <taxon>Bacteria</taxon>
        <taxon>Pseudomonadati</taxon>
        <taxon>Bacteroidota</taxon>
        <taxon>Flavobacteriia</taxon>
        <taxon>Flavobacteriales</taxon>
        <taxon>Flavobacteriaceae</taxon>
        <taxon>Wenyingzhuangia</taxon>
    </lineage>
</organism>
<dbReference type="Gene3D" id="3.40.50.300">
    <property type="entry name" value="P-loop containing nucleotide triphosphate hydrolases"/>
    <property type="match status" value="4"/>
</dbReference>
<evidence type="ECO:0000313" key="12">
    <source>
        <dbReference type="EMBL" id="MDO3694165.1"/>
    </source>
</evidence>
<keyword evidence="1 9" id="KW-0547">Nucleotide-binding</keyword>
<proteinExistence type="predicted"/>
<evidence type="ECO:0000256" key="2">
    <source>
        <dbReference type="ARBA" id="ARBA00022801"/>
    </source>
</evidence>
<sequence>MISESPFKVYNASAGSGKTFTLVKEYLKILLVAKNEFEFQKILAITFTNKAAAEMKQRVLKTLKDASQNVENNIVSDLLKETGLVPEIVQKKSQRILKNILYNYASFHINTIDSFTHKLIRTFSLDLGLPLDFEVEMDTDPLLEETIDLLISKIGQDKDLTEILVKYTLDLVEDDKSWNITDSLVSVARLLLNEENEVEVSKLINTNLSDFTALEKKLRTYLSDTEKAFKEIGQQAIDLIDENDITHSSFTSSAVPNYFKKFISGWNDKEEEIAIKTVEKCFDTGSFYAKAKPKDPKKLEDRDKIDAIQNDLYPFYELSKQLMATHFGQYFLVKKILKSLVPLAVLSHINKEYTHLKEENNICVNAEFNRVISKQIKNEPVPFIYERLGEKFQYFFIDEMQDTSELQWENLIPLIANALSQGNGQLMLVGDAKQSIYRWRGGKASQFVALSDEDNHDLFHVDKKVVTLGTNYRSYSNVINFNNDFFAFLSSYIKEPAYQDIYAQEKHQQTNSKQGGYVRLEVFEREEEFVAHEVYPEKIHQMILEIKSKGFYYGDICVLTRKKNDGIVVADYLVSKGIEVISPDSLLLKNNKVVQVFVFLLRWLENPEDKEVLIQVLYYLYDHLNIKIPEHEFYEDCLSKTNPKDLFAYLGVDFSLTAFFSLSLYDGLEYLIRTFSFQNISDVFVQAFLDVILQYQLKESGSLQMFLAYWDKKKKNLKVEVAPSENAVQIMTIHKSKGLEFPVVIFPFDLNTEDINREKIWYQTNESDLFNGFESFQIKASSKLALYGKQGEDHLSKLNAEIQLDNFNLLYVALTRAEEQLYILSDTKKKSADTPKQFSDYFKEYMFQKNIETIYEIGNNKRLSSTKKSEHDYLLEEFFSVDKKNNQIFIVQNEGDEDEARLYGNLIHKAFEKIISIKDLDLANNYIDQQGLPLEVSKKAKQLLQNVIRHPELTNYYQEGLEVYTERSFLTQSGEINIMDRVVFYNHEAVIIDYKTGAFSKSHELQINNYANILRGLGYFVKAKLLVYCNDLVDVFSL</sequence>
<dbReference type="InterPro" id="IPR014017">
    <property type="entry name" value="DNA_helicase_UvrD-like_C"/>
</dbReference>
<name>A0ABT8VQC7_9FLAO</name>
<dbReference type="EMBL" id="JAUMIT010000001">
    <property type="protein sequence ID" value="MDO3694165.1"/>
    <property type="molecule type" value="Genomic_DNA"/>
</dbReference>
<dbReference type="SUPFAM" id="SSF52540">
    <property type="entry name" value="P-loop containing nucleoside triphosphate hydrolases"/>
    <property type="match status" value="1"/>
</dbReference>
<evidence type="ECO:0000259" key="11">
    <source>
        <dbReference type="PROSITE" id="PS51217"/>
    </source>
</evidence>